<dbReference type="AlphaFoldDB" id="N1PUK6"/>
<proteinExistence type="predicted"/>
<protein>
    <submittedName>
        <fullName evidence="1">Uncharacterized protein</fullName>
    </submittedName>
</protein>
<evidence type="ECO:0000313" key="2">
    <source>
        <dbReference type="Proteomes" id="UP000016933"/>
    </source>
</evidence>
<sequence length="106" mass="11927">MENANISPQSRTKVVSIFKPHHTTQILYPSRLLLKDGELQTMTAPRHMAQRYEPHPIVPDAAVIFNKTSNNQAVDTDFTSLTAISLWPDDEFVSTGNIFKDMEVVA</sequence>
<keyword evidence="2" id="KW-1185">Reference proteome</keyword>
<dbReference type="HOGENOM" id="CLU_2223207_0_0_1"/>
<accession>N1PUK6</accession>
<reference evidence="2" key="1">
    <citation type="journal article" date="2012" name="PLoS Genet.">
        <title>The genomes of the fungal plant pathogens Cladosporium fulvum and Dothistroma septosporum reveal adaptation to different hosts and lifestyles but also signatures of common ancestry.</title>
        <authorList>
            <person name="de Wit P.J.G.M."/>
            <person name="van der Burgt A."/>
            <person name="Oekmen B."/>
            <person name="Stergiopoulos I."/>
            <person name="Abd-Elsalam K.A."/>
            <person name="Aerts A.L."/>
            <person name="Bahkali A.H."/>
            <person name="Beenen H.G."/>
            <person name="Chettri P."/>
            <person name="Cox M.P."/>
            <person name="Datema E."/>
            <person name="de Vries R.P."/>
            <person name="Dhillon B."/>
            <person name="Ganley A.R."/>
            <person name="Griffiths S.A."/>
            <person name="Guo Y."/>
            <person name="Hamelin R.C."/>
            <person name="Henrissat B."/>
            <person name="Kabir M.S."/>
            <person name="Jashni M.K."/>
            <person name="Kema G."/>
            <person name="Klaubauf S."/>
            <person name="Lapidus A."/>
            <person name="Levasseur A."/>
            <person name="Lindquist E."/>
            <person name="Mehrabi R."/>
            <person name="Ohm R.A."/>
            <person name="Owen T.J."/>
            <person name="Salamov A."/>
            <person name="Schwelm A."/>
            <person name="Schijlen E."/>
            <person name="Sun H."/>
            <person name="van den Burg H.A."/>
            <person name="van Ham R.C.H.J."/>
            <person name="Zhang S."/>
            <person name="Goodwin S.B."/>
            <person name="Grigoriev I.V."/>
            <person name="Collemare J."/>
            <person name="Bradshaw R.E."/>
        </authorList>
    </citation>
    <scope>NUCLEOTIDE SEQUENCE [LARGE SCALE GENOMIC DNA]</scope>
    <source>
        <strain evidence="2">NZE10 / CBS 128990</strain>
    </source>
</reference>
<dbReference type="EMBL" id="KB446537">
    <property type="protein sequence ID" value="EME46050.1"/>
    <property type="molecule type" value="Genomic_DNA"/>
</dbReference>
<gene>
    <name evidence="1" type="ORF">DOTSEDRAFT_32735</name>
</gene>
<dbReference type="Proteomes" id="UP000016933">
    <property type="component" value="Unassembled WGS sequence"/>
</dbReference>
<evidence type="ECO:0000313" key="1">
    <source>
        <dbReference type="EMBL" id="EME46050.1"/>
    </source>
</evidence>
<reference evidence="1 2" key="2">
    <citation type="journal article" date="2012" name="PLoS Pathog.">
        <title>Diverse lifestyles and strategies of plant pathogenesis encoded in the genomes of eighteen Dothideomycetes fungi.</title>
        <authorList>
            <person name="Ohm R.A."/>
            <person name="Feau N."/>
            <person name="Henrissat B."/>
            <person name="Schoch C.L."/>
            <person name="Horwitz B.A."/>
            <person name="Barry K.W."/>
            <person name="Condon B.J."/>
            <person name="Copeland A.C."/>
            <person name="Dhillon B."/>
            <person name="Glaser F."/>
            <person name="Hesse C.N."/>
            <person name="Kosti I."/>
            <person name="LaButti K."/>
            <person name="Lindquist E.A."/>
            <person name="Lucas S."/>
            <person name="Salamov A.A."/>
            <person name="Bradshaw R.E."/>
            <person name="Ciuffetti L."/>
            <person name="Hamelin R.C."/>
            <person name="Kema G.H.J."/>
            <person name="Lawrence C."/>
            <person name="Scott J.A."/>
            <person name="Spatafora J.W."/>
            <person name="Turgeon B.G."/>
            <person name="de Wit P.J.G.M."/>
            <person name="Zhong S."/>
            <person name="Goodwin S.B."/>
            <person name="Grigoriev I.V."/>
        </authorList>
    </citation>
    <scope>NUCLEOTIDE SEQUENCE [LARGE SCALE GENOMIC DNA]</scope>
    <source>
        <strain evidence="2">NZE10 / CBS 128990</strain>
    </source>
</reference>
<name>N1PUK6_DOTSN</name>
<organism evidence="1 2">
    <name type="scientific">Dothistroma septosporum (strain NZE10 / CBS 128990)</name>
    <name type="common">Red band needle blight fungus</name>
    <name type="synonym">Mycosphaerella pini</name>
    <dbReference type="NCBI Taxonomy" id="675120"/>
    <lineage>
        <taxon>Eukaryota</taxon>
        <taxon>Fungi</taxon>
        <taxon>Dikarya</taxon>
        <taxon>Ascomycota</taxon>
        <taxon>Pezizomycotina</taxon>
        <taxon>Dothideomycetes</taxon>
        <taxon>Dothideomycetidae</taxon>
        <taxon>Mycosphaerellales</taxon>
        <taxon>Mycosphaerellaceae</taxon>
        <taxon>Dothistroma</taxon>
    </lineage>
</organism>